<dbReference type="Gene3D" id="3.40.50.300">
    <property type="entry name" value="P-loop containing nucleotide triphosphate hydrolases"/>
    <property type="match status" value="3"/>
</dbReference>
<proteinExistence type="predicted"/>
<sequence length="340" mass="38587">MKVKTLTATMPTYLNALTGRGVHVITVNEYLASSQSQEMAELYEFLGLTVGLNLNSKSTEEKRDAYASDITYSTNNELGFDYLRDNMVNYAEERVMKPLNYAIIDEVDSILIDEARTPLIISGEAEKSTSLYTQANVFAKMLKNEDDYNYDEKTKAVQLTEQGIDKAERMFKIDNLYDVKNVEIISHINTALRAHVTLQKDVDYMVNNGEVLIVDQFTGRTMPGRRFSEGLHQAIEAKEGVTIQNESKTMASITFQNYFRMYNKLSGMTGTAKTEEEEFRNIYNMTVTQIPTNKPVQRQDKPDLIYISQKGKFDAVVEDVIEKHKQGQPVLLGTVAVENE</sequence>
<dbReference type="InterPro" id="IPR000185">
    <property type="entry name" value="SecA"/>
</dbReference>
<keyword evidence="8" id="KW-0472">Membrane</keyword>
<dbReference type="Pfam" id="PF07517">
    <property type="entry name" value="SecA_DEAD"/>
    <property type="match status" value="1"/>
</dbReference>
<evidence type="ECO:0000256" key="3">
    <source>
        <dbReference type="ARBA" id="ARBA00022741"/>
    </source>
</evidence>
<dbReference type="InterPro" id="IPR011115">
    <property type="entry name" value="SecA_DEAD"/>
</dbReference>
<dbReference type="InterPro" id="IPR036670">
    <property type="entry name" value="SecA_X-link_sf"/>
</dbReference>
<dbReference type="PROSITE" id="PS51196">
    <property type="entry name" value="SECA_MOTOR_DEAD"/>
    <property type="match status" value="1"/>
</dbReference>
<keyword evidence="4" id="KW-0067">ATP-binding</keyword>
<evidence type="ECO:0000256" key="8">
    <source>
        <dbReference type="ARBA" id="ARBA00023136"/>
    </source>
</evidence>
<dbReference type="SMART" id="SM00957">
    <property type="entry name" value="SecA_DEAD"/>
    <property type="match status" value="1"/>
</dbReference>
<evidence type="ECO:0000256" key="5">
    <source>
        <dbReference type="ARBA" id="ARBA00022927"/>
    </source>
</evidence>
<feature type="domain" description="Helicase ATP-binding" evidence="9">
    <location>
        <begin position="1"/>
        <end position="143"/>
    </location>
</feature>
<dbReference type="InterPro" id="IPR011130">
    <property type="entry name" value="SecA_preprotein_X-link_dom"/>
</dbReference>
<feature type="domain" description="SecA family profile" evidence="10">
    <location>
        <begin position="1"/>
        <end position="340"/>
    </location>
</feature>
<dbReference type="InterPro" id="IPR027417">
    <property type="entry name" value="P-loop_NTPase"/>
</dbReference>
<dbReference type="GO" id="GO:0005524">
    <property type="term" value="F:ATP binding"/>
    <property type="evidence" value="ECO:0007669"/>
    <property type="project" value="UniProtKB-KW"/>
</dbReference>
<keyword evidence="5" id="KW-0653">Protein transport</keyword>
<gene>
    <name evidence="11" type="primary">secA_3</name>
    <name evidence="11" type="ORF">NCTC12195_01430</name>
</gene>
<dbReference type="PANTHER" id="PTHR30612">
    <property type="entry name" value="SECA INNER MEMBRANE COMPONENT OF SEC PROTEIN SECRETION SYSTEM"/>
    <property type="match status" value="1"/>
</dbReference>
<dbReference type="PANTHER" id="PTHR30612:SF0">
    <property type="entry name" value="CHLOROPLAST PROTEIN-TRANSPORTING ATPASE"/>
    <property type="match status" value="1"/>
</dbReference>
<dbReference type="InterPro" id="IPR044722">
    <property type="entry name" value="SecA_SF2_C"/>
</dbReference>
<reference evidence="11 12" key="1">
    <citation type="submission" date="2018-06" db="EMBL/GenBank/DDBJ databases">
        <authorList>
            <consortium name="Pathogen Informatics"/>
            <person name="Doyle S."/>
        </authorList>
    </citation>
    <scope>NUCLEOTIDE SEQUENCE [LARGE SCALE GENOMIC DNA]</scope>
    <source>
        <strain evidence="11 12">NCTC12195</strain>
    </source>
</reference>
<dbReference type="PRINTS" id="PR00906">
    <property type="entry name" value="SECA"/>
</dbReference>
<dbReference type="GO" id="GO:0043952">
    <property type="term" value="P:protein transport by the Sec complex"/>
    <property type="evidence" value="ECO:0007669"/>
    <property type="project" value="TreeGrafter"/>
</dbReference>
<dbReference type="Proteomes" id="UP000255277">
    <property type="component" value="Unassembled WGS sequence"/>
</dbReference>
<dbReference type="CDD" id="cd17928">
    <property type="entry name" value="DEXDc_SecA"/>
    <property type="match status" value="1"/>
</dbReference>
<evidence type="ECO:0000256" key="6">
    <source>
        <dbReference type="ARBA" id="ARBA00022967"/>
    </source>
</evidence>
<dbReference type="AlphaFoldDB" id="A0A380FEV5"/>
<keyword evidence="1" id="KW-0813">Transport</keyword>
<accession>A0A380FEV5</accession>
<dbReference type="GO" id="GO:0005886">
    <property type="term" value="C:plasma membrane"/>
    <property type="evidence" value="ECO:0007669"/>
    <property type="project" value="TreeGrafter"/>
</dbReference>
<keyword evidence="7" id="KW-0811">Translocation</keyword>
<name>A0A380FEV5_STAGA</name>
<dbReference type="EMBL" id="UHDK01000001">
    <property type="protein sequence ID" value="SUM31993.1"/>
    <property type="molecule type" value="Genomic_DNA"/>
</dbReference>
<organism evidence="11 12">
    <name type="scientific">Staphylococcus gallinarum</name>
    <dbReference type="NCBI Taxonomy" id="1293"/>
    <lineage>
        <taxon>Bacteria</taxon>
        <taxon>Bacillati</taxon>
        <taxon>Bacillota</taxon>
        <taxon>Bacilli</taxon>
        <taxon>Bacillales</taxon>
        <taxon>Staphylococcaceae</taxon>
        <taxon>Staphylococcus</taxon>
    </lineage>
</organism>
<keyword evidence="3" id="KW-0547">Nucleotide-binding</keyword>
<evidence type="ECO:0000256" key="4">
    <source>
        <dbReference type="ARBA" id="ARBA00022840"/>
    </source>
</evidence>
<evidence type="ECO:0000256" key="7">
    <source>
        <dbReference type="ARBA" id="ARBA00023010"/>
    </source>
</evidence>
<evidence type="ECO:0000259" key="10">
    <source>
        <dbReference type="PROSITE" id="PS51196"/>
    </source>
</evidence>
<protein>
    <submittedName>
        <fullName evidence="11">Preprotein translocase subunit SecA</fullName>
    </submittedName>
</protein>
<evidence type="ECO:0000313" key="12">
    <source>
        <dbReference type="Proteomes" id="UP000255277"/>
    </source>
</evidence>
<dbReference type="Pfam" id="PF01043">
    <property type="entry name" value="SecA_PP_bind"/>
    <property type="match status" value="1"/>
</dbReference>
<dbReference type="Pfam" id="PF21090">
    <property type="entry name" value="P-loop_SecA"/>
    <property type="match status" value="1"/>
</dbReference>
<dbReference type="SMART" id="SM00958">
    <property type="entry name" value="SecA_PP_bind"/>
    <property type="match status" value="1"/>
</dbReference>
<dbReference type="InterPro" id="IPR014018">
    <property type="entry name" value="SecA_motor_DEAD"/>
</dbReference>
<dbReference type="GO" id="GO:0017038">
    <property type="term" value="P:protein import"/>
    <property type="evidence" value="ECO:0007669"/>
    <property type="project" value="InterPro"/>
</dbReference>
<evidence type="ECO:0000313" key="11">
    <source>
        <dbReference type="EMBL" id="SUM31993.1"/>
    </source>
</evidence>
<dbReference type="GO" id="GO:0006605">
    <property type="term" value="P:protein targeting"/>
    <property type="evidence" value="ECO:0007669"/>
    <property type="project" value="InterPro"/>
</dbReference>
<evidence type="ECO:0000256" key="2">
    <source>
        <dbReference type="ARBA" id="ARBA00022475"/>
    </source>
</evidence>
<evidence type="ECO:0000256" key="1">
    <source>
        <dbReference type="ARBA" id="ARBA00022448"/>
    </source>
</evidence>
<dbReference type="PROSITE" id="PS51192">
    <property type="entry name" value="HELICASE_ATP_BIND_1"/>
    <property type="match status" value="1"/>
</dbReference>
<dbReference type="SUPFAM" id="SSF52540">
    <property type="entry name" value="P-loop containing nucleoside triphosphate hydrolases"/>
    <property type="match status" value="1"/>
</dbReference>
<dbReference type="GO" id="GO:0006886">
    <property type="term" value="P:intracellular protein transport"/>
    <property type="evidence" value="ECO:0007669"/>
    <property type="project" value="InterPro"/>
</dbReference>
<dbReference type="InterPro" id="IPR014001">
    <property type="entry name" value="Helicase_ATP-bd"/>
</dbReference>
<dbReference type="GO" id="GO:0031522">
    <property type="term" value="C:cell envelope Sec protein transport complex"/>
    <property type="evidence" value="ECO:0007669"/>
    <property type="project" value="TreeGrafter"/>
</dbReference>
<keyword evidence="6" id="KW-1278">Translocase</keyword>
<keyword evidence="2" id="KW-1003">Cell membrane</keyword>
<evidence type="ECO:0000259" key="9">
    <source>
        <dbReference type="PROSITE" id="PS51192"/>
    </source>
</evidence>
<dbReference type="GO" id="GO:0005829">
    <property type="term" value="C:cytosol"/>
    <property type="evidence" value="ECO:0007669"/>
    <property type="project" value="TreeGrafter"/>
</dbReference>
<dbReference type="SUPFAM" id="SSF81767">
    <property type="entry name" value="Pre-protein crosslinking domain of SecA"/>
    <property type="match status" value="1"/>
</dbReference>